<feature type="domain" description="Peptidase M16 N-terminal" evidence="3">
    <location>
        <begin position="15"/>
        <end position="159"/>
    </location>
</feature>
<dbReference type="GO" id="GO:0046872">
    <property type="term" value="F:metal ion binding"/>
    <property type="evidence" value="ECO:0007669"/>
    <property type="project" value="InterPro"/>
</dbReference>
<sequence>MTDGVTLTELESGVRVITEAMPSVRSAALGFFIGTGSGMEAEAEAGLSHLLEHMLFRGTDRLQSHEIDELFDAMGAELNAGTGKESTSVYSRVLDVHLDEAFSVMADMVWRPALRDLETEREVVLEEIAMYEDDPQDKVFDVLGEAVFAGHPLGRAIIGRAEVISSIDRDGLAAFHQRHYHPPQVVVAAAGSLEHERIVELVREAEQRGMNGGRSRLQSAPLPPFEARTVFARKDTEQVHVCLGGRGIARDDDRRFALRVLDTILGGTSSSRLFQEVRERRGLAYAVYSFTALYGGTGQVGLYLGTRGDNLREALKVLGSELERFADEPATEAEIARAKENAKGRLVLSLESTASRMNRLGSAVLAGLPVLDVDEVLERIDAVTLDDVRALATELFAPGRLSAAGIGPDEDAFRAALAPLAVA</sequence>
<dbReference type="AlphaFoldDB" id="A0A9E6XZB7"/>
<evidence type="ECO:0000313" key="6">
    <source>
        <dbReference type="Proteomes" id="UP001162834"/>
    </source>
</evidence>
<protein>
    <submittedName>
        <fullName evidence="5">Zinc protease</fullName>
        <ecNumber evidence="5">3.4.24.-</ecNumber>
    </submittedName>
</protein>
<evidence type="ECO:0000259" key="3">
    <source>
        <dbReference type="Pfam" id="PF00675"/>
    </source>
</evidence>
<dbReference type="InterPro" id="IPR011249">
    <property type="entry name" value="Metalloenz_LuxS/M16"/>
</dbReference>
<dbReference type="GO" id="GO:0004222">
    <property type="term" value="F:metalloendopeptidase activity"/>
    <property type="evidence" value="ECO:0007669"/>
    <property type="project" value="InterPro"/>
</dbReference>
<dbReference type="InterPro" id="IPR050361">
    <property type="entry name" value="MPP/UQCRC_Complex"/>
</dbReference>
<name>A0A9E6XZB7_9ACTN</name>
<dbReference type="Pfam" id="PF00675">
    <property type="entry name" value="Peptidase_M16"/>
    <property type="match status" value="1"/>
</dbReference>
<organism evidence="5 6">
    <name type="scientific">Capillimicrobium parvum</name>
    <dbReference type="NCBI Taxonomy" id="2884022"/>
    <lineage>
        <taxon>Bacteria</taxon>
        <taxon>Bacillati</taxon>
        <taxon>Actinomycetota</taxon>
        <taxon>Thermoleophilia</taxon>
        <taxon>Solirubrobacterales</taxon>
        <taxon>Capillimicrobiaceae</taxon>
        <taxon>Capillimicrobium</taxon>
    </lineage>
</organism>
<comment type="similarity">
    <text evidence="1 2">Belongs to the peptidase M16 family.</text>
</comment>
<dbReference type="Proteomes" id="UP001162834">
    <property type="component" value="Chromosome"/>
</dbReference>
<dbReference type="PROSITE" id="PS00143">
    <property type="entry name" value="INSULINASE"/>
    <property type="match status" value="1"/>
</dbReference>
<gene>
    <name evidence="5" type="ORF">DSM104329_03136</name>
</gene>
<keyword evidence="6" id="KW-1185">Reference proteome</keyword>
<dbReference type="PANTHER" id="PTHR11851:SF49">
    <property type="entry name" value="MITOCHONDRIAL-PROCESSING PEPTIDASE SUBUNIT ALPHA"/>
    <property type="match status" value="1"/>
</dbReference>
<dbReference type="KEGG" id="sbae:DSM104329_03136"/>
<dbReference type="RefSeq" id="WP_259310793.1">
    <property type="nucleotide sequence ID" value="NZ_CP087164.1"/>
</dbReference>
<dbReference type="EMBL" id="CP087164">
    <property type="protein sequence ID" value="UGS36727.1"/>
    <property type="molecule type" value="Genomic_DNA"/>
</dbReference>
<dbReference type="Pfam" id="PF05193">
    <property type="entry name" value="Peptidase_M16_C"/>
    <property type="match status" value="1"/>
</dbReference>
<accession>A0A9E6XZB7</accession>
<dbReference type="PANTHER" id="PTHR11851">
    <property type="entry name" value="METALLOPROTEASE"/>
    <property type="match status" value="1"/>
</dbReference>
<dbReference type="SUPFAM" id="SSF63411">
    <property type="entry name" value="LuxS/MPP-like metallohydrolase"/>
    <property type="match status" value="2"/>
</dbReference>
<proteinExistence type="inferred from homology"/>
<dbReference type="EC" id="3.4.24.-" evidence="5"/>
<evidence type="ECO:0000259" key="4">
    <source>
        <dbReference type="Pfam" id="PF05193"/>
    </source>
</evidence>
<evidence type="ECO:0000256" key="2">
    <source>
        <dbReference type="RuleBase" id="RU004447"/>
    </source>
</evidence>
<feature type="domain" description="Peptidase M16 C-terminal" evidence="4">
    <location>
        <begin position="166"/>
        <end position="341"/>
    </location>
</feature>
<dbReference type="InterPro" id="IPR011765">
    <property type="entry name" value="Pept_M16_N"/>
</dbReference>
<keyword evidence="5" id="KW-0645">Protease</keyword>
<dbReference type="InterPro" id="IPR007863">
    <property type="entry name" value="Peptidase_M16_C"/>
</dbReference>
<dbReference type="Gene3D" id="3.30.830.10">
    <property type="entry name" value="Metalloenzyme, LuxS/M16 peptidase-like"/>
    <property type="match status" value="2"/>
</dbReference>
<evidence type="ECO:0000256" key="1">
    <source>
        <dbReference type="ARBA" id="ARBA00007261"/>
    </source>
</evidence>
<evidence type="ECO:0000313" key="5">
    <source>
        <dbReference type="EMBL" id="UGS36727.1"/>
    </source>
</evidence>
<keyword evidence="5" id="KW-0378">Hydrolase</keyword>
<dbReference type="GO" id="GO:0006508">
    <property type="term" value="P:proteolysis"/>
    <property type="evidence" value="ECO:0007669"/>
    <property type="project" value="UniProtKB-KW"/>
</dbReference>
<dbReference type="InterPro" id="IPR001431">
    <property type="entry name" value="Pept_M16_Zn_BS"/>
</dbReference>
<reference evidence="5" key="1">
    <citation type="journal article" date="2022" name="Int. J. Syst. Evol. Microbiol.">
        <title>Pseudomonas aegrilactucae sp. nov. and Pseudomonas morbosilactucae sp. nov., pathogens causing bacterial rot of lettuce in Japan.</title>
        <authorList>
            <person name="Sawada H."/>
            <person name="Fujikawa T."/>
            <person name="Satou M."/>
        </authorList>
    </citation>
    <scope>NUCLEOTIDE SEQUENCE</scope>
    <source>
        <strain evidence="5">0166_1</strain>
    </source>
</reference>